<reference evidence="3 4" key="1">
    <citation type="submission" date="2016-06" db="EMBL/GenBank/DDBJ databases">
        <title>Evolution of pathogenesis and genome organization in the Tremellales.</title>
        <authorList>
            <person name="Cuomo C."/>
            <person name="Litvintseva A."/>
            <person name="Heitman J."/>
            <person name="Chen Y."/>
            <person name="Sun S."/>
            <person name="Springer D."/>
            <person name="Dromer F."/>
            <person name="Young S."/>
            <person name="Zeng Q."/>
            <person name="Chapman S."/>
            <person name="Gujja S."/>
            <person name="Saif S."/>
            <person name="Birren B."/>
        </authorList>
    </citation>
    <scope>NUCLEOTIDE SEQUENCE [LARGE SCALE GENOMIC DNA]</scope>
    <source>
        <strain evidence="3 4">ATCC 28783</strain>
    </source>
</reference>
<sequence>MSLLSGTIQPPLLSLFSSTSQPPLTTFFTHLSPLHPKESFITFLPDSSTPSRSKYHHVPRHPTPGTLSDPVIHIQSPTLHETYIQSGTSKTSFTQFNSQNHTSQFKKSSSVRKQPTRNRVKPLGIELPFITFQFRPLGKRHVCFEIGLVDTKGLEGVVRISSFQKDPKVYSERRIPMIQLPLKLPVGGRTMLTPWTEMVLDLNLLLGLFQTLPRTNSSIEAGNGMERHTKRMKVGNEERYTKRQVADIEEEDEEDEQEEEEDDDDEESGLGGMRTSKEETQLPSGKLASVSYVRVYANCRLRRIWFVSCLPGSSISALPLLLPRLPRFHIPTSRYFTVYHPPHCIGFGQ</sequence>
<dbReference type="PANTHER" id="PTHR12458">
    <property type="entry name" value="ORF PROTEIN"/>
    <property type="match status" value="1"/>
</dbReference>
<gene>
    <name evidence="3" type="ORF">M231_06829</name>
</gene>
<dbReference type="VEuPathDB" id="FungiDB:TREMEDRAFT_66672"/>
<evidence type="ECO:0000313" key="4">
    <source>
        <dbReference type="Proteomes" id="UP000289152"/>
    </source>
</evidence>
<dbReference type="Pfam" id="PF05018">
    <property type="entry name" value="CFA20_dom"/>
    <property type="match status" value="1"/>
</dbReference>
<accession>A0A4Q1BAU4</accession>
<proteinExistence type="predicted"/>
<dbReference type="InterPro" id="IPR040441">
    <property type="entry name" value="CFA20/CFAP20DC"/>
</dbReference>
<dbReference type="InParanoid" id="A0A4Q1BAU4"/>
<organism evidence="3 4">
    <name type="scientific">Tremella mesenterica</name>
    <name type="common">Jelly fungus</name>
    <dbReference type="NCBI Taxonomy" id="5217"/>
    <lineage>
        <taxon>Eukaryota</taxon>
        <taxon>Fungi</taxon>
        <taxon>Dikarya</taxon>
        <taxon>Basidiomycota</taxon>
        <taxon>Agaricomycotina</taxon>
        <taxon>Tremellomycetes</taxon>
        <taxon>Tremellales</taxon>
        <taxon>Tremellaceae</taxon>
        <taxon>Tremella</taxon>
    </lineage>
</organism>
<dbReference type="EMBL" id="SDIL01000116">
    <property type="protein sequence ID" value="RXK35909.1"/>
    <property type="molecule type" value="Genomic_DNA"/>
</dbReference>
<dbReference type="InterPro" id="IPR007714">
    <property type="entry name" value="CFA20_dom"/>
</dbReference>
<evidence type="ECO:0000256" key="1">
    <source>
        <dbReference type="SAM" id="MobiDB-lite"/>
    </source>
</evidence>
<comment type="caution">
    <text evidence="3">The sequence shown here is derived from an EMBL/GenBank/DDBJ whole genome shotgun (WGS) entry which is preliminary data.</text>
</comment>
<protein>
    <recommendedName>
        <fullName evidence="2">CFA20 domain-containing protein</fullName>
    </recommendedName>
</protein>
<feature type="region of interest" description="Disordered" evidence="1">
    <location>
        <begin position="217"/>
        <end position="281"/>
    </location>
</feature>
<dbReference type="Proteomes" id="UP000289152">
    <property type="component" value="Unassembled WGS sequence"/>
</dbReference>
<name>A0A4Q1BAU4_TREME</name>
<keyword evidence="4" id="KW-1185">Reference proteome</keyword>
<feature type="compositionally biased region" description="Basic and acidic residues" evidence="1">
    <location>
        <begin position="234"/>
        <end position="246"/>
    </location>
</feature>
<evidence type="ECO:0000259" key="2">
    <source>
        <dbReference type="Pfam" id="PF05018"/>
    </source>
</evidence>
<feature type="compositionally biased region" description="Acidic residues" evidence="1">
    <location>
        <begin position="247"/>
        <end position="268"/>
    </location>
</feature>
<dbReference type="OrthoDB" id="7486196at2759"/>
<evidence type="ECO:0000313" key="3">
    <source>
        <dbReference type="EMBL" id="RXK35909.1"/>
    </source>
</evidence>
<dbReference type="STRING" id="5217.A0A4Q1BAU4"/>
<feature type="domain" description="CFA20" evidence="2">
    <location>
        <begin position="119"/>
        <end position="206"/>
    </location>
</feature>
<dbReference type="AlphaFoldDB" id="A0A4Q1BAU4"/>